<gene>
    <name evidence="2" type="ORF">L195_g042994</name>
</gene>
<feature type="compositionally biased region" description="Polar residues" evidence="1">
    <location>
        <begin position="90"/>
        <end position="113"/>
    </location>
</feature>
<proteinExistence type="predicted"/>
<reference evidence="2 3" key="2">
    <citation type="journal article" date="2017" name="Front. Plant Sci.">
        <title>Gene Classification and Mining of Molecular Markers Useful in Red Clover (Trifolium pratense) Breeding.</title>
        <authorList>
            <person name="Istvanek J."/>
            <person name="Dluhosova J."/>
            <person name="Dluhos P."/>
            <person name="Patkova L."/>
            <person name="Nedelnik J."/>
            <person name="Repkova J."/>
        </authorList>
    </citation>
    <scope>NUCLEOTIDE SEQUENCE [LARGE SCALE GENOMIC DNA]</scope>
    <source>
        <strain evidence="3">cv. Tatra</strain>
        <tissue evidence="2">Young leaves</tissue>
    </source>
</reference>
<evidence type="ECO:0000313" key="2">
    <source>
        <dbReference type="EMBL" id="PNX86911.1"/>
    </source>
</evidence>
<feature type="compositionally biased region" description="Basic and acidic residues" evidence="1">
    <location>
        <begin position="55"/>
        <end position="65"/>
    </location>
</feature>
<comment type="caution">
    <text evidence="2">The sequence shown here is derived from an EMBL/GenBank/DDBJ whole genome shotgun (WGS) entry which is preliminary data.</text>
</comment>
<evidence type="ECO:0000256" key="1">
    <source>
        <dbReference type="SAM" id="MobiDB-lite"/>
    </source>
</evidence>
<dbReference type="Proteomes" id="UP000236291">
    <property type="component" value="Unassembled WGS sequence"/>
</dbReference>
<accession>A0A2K3M7Y6</accession>
<evidence type="ECO:0000313" key="3">
    <source>
        <dbReference type="Proteomes" id="UP000236291"/>
    </source>
</evidence>
<dbReference type="AlphaFoldDB" id="A0A2K3M7Y6"/>
<organism evidence="2 3">
    <name type="scientific">Trifolium pratense</name>
    <name type="common">Red clover</name>
    <dbReference type="NCBI Taxonomy" id="57577"/>
    <lineage>
        <taxon>Eukaryota</taxon>
        <taxon>Viridiplantae</taxon>
        <taxon>Streptophyta</taxon>
        <taxon>Embryophyta</taxon>
        <taxon>Tracheophyta</taxon>
        <taxon>Spermatophyta</taxon>
        <taxon>Magnoliopsida</taxon>
        <taxon>eudicotyledons</taxon>
        <taxon>Gunneridae</taxon>
        <taxon>Pentapetalae</taxon>
        <taxon>rosids</taxon>
        <taxon>fabids</taxon>
        <taxon>Fabales</taxon>
        <taxon>Fabaceae</taxon>
        <taxon>Papilionoideae</taxon>
        <taxon>50 kb inversion clade</taxon>
        <taxon>NPAAA clade</taxon>
        <taxon>Hologalegina</taxon>
        <taxon>IRL clade</taxon>
        <taxon>Trifolieae</taxon>
        <taxon>Trifolium</taxon>
    </lineage>
</organism>
<reference evidence="2 3" key="1">
    <citation type="journal article" date="2014" name="Am. J. Bot.">
        <title>Genome assembly and annotation for red clover (Trifolium pratense; Fabaceae).</title>
        <authorList>
            <person name="Istvanek J."/>
            <person name="Jaros M."/>
            <person name="Krenek A."/>
            <person name="Repkova J."/>
        </authorList>
    </citation>
    <scope>NUCLEOTIDE SEQUENCE [LARGE SCALE GENOMIC DNA]</scope>
    <source>
        <strain evidence="3">cv. Tatra</strain>
        <tissue evidence="2">Young leaves</tissue>
    </source>
</reference>
<feature type="non-terminal residue" evidence="2">
    <location>
        <position position="176"/>
    </location>
</feature>
<feature type="region of interest" description="Disordered" evidence="1">
    <location>
        <begin position="55"/>
        <end position="176"/>
    </location>
</feature>
<name>A0A2K3M7Y6_TRIPR</name>
<protein>
    <submittedName>
        <fullName evidence="2">Uncharacterized protein</fullName>
    </submittedName>
</protein>
<dbReference type="EMBL" id="ASHM01052475">
    <property type="protein sequence ID" value="PNX86911.1"/>
    <property type="molecule type" value="Genomic_DNA"/>
</dbReference>
<sequence>MDNMDDFNHLLLDGMDAACEEKLIMATTLALSFVSNQRRNLVLQRNDDGIYSLRVDRPQPRDRYPIDPPVNDQIPPHTSTAVNDQIDPPHTSTATTVNDQIDPLHTSTAQTFPNRKRKRVNDQNLGNEPPEAQPEEHAQDGNEIVITVNDQIEPPHTSTATAVNDQIDPPVNDQID</sequence>